<dbReference type="KEGG" id="rlc:K227x_52210"/>
<proteinExistence type="predicted"/>
<evidence type="ECO:0000313" key="1">
    <source>
        <dbReference type="EMBL" id="QDT06805.1"/>
    </source>
</evidence>
<name>A0A517NI43_9BACT</name>
<dbReference type="AlphaFoldDB" id="A0A517NI43"/>
<dbReference type="EMBL" id="CP036525">
    <property type="protein sequence ID" value="QDT06805.1"/>
    <property type="molecule type" value="Genomic_DNA"/>
</dbReference>
<accession>A0A517NI43</accession>
<keyword evidence="2" id="KW-1185">Reference proteome</keyword>
<sequence length="176" mass="19772">MAHAITGYERVDGGGKGSRDLRQMDVLGCFIPALWDACRLQAPSLCVVPLACPDLLAVRGVRAESIVADCPLPTGRLQTSMLVVPPPKQVWRLQSFTRTGGLFHAVVDLHFAWRIAVWWRLSRMRRRCGLDVSRRQSIPVCTTAAFFNNGIPRIHRIVGGRNRTLADERRQSYRIP</sequence>
<evidence type="ECO:0000313" key="2">
    <source>
        <dbReference type="Proteomes" id="UP000318538"/>
    </source>
</evidence>
<dbReference type="Proteomes" id="UP000318538">
    <property type="component" value="Chromosome"/>
</dbReference>
<organism evidence="1 2">
    <name type="scientific">Rubripirellula lacrimiformis</name>
    <dbReference type="NCBI Taxonomy" id="1930273"/>
    <lineage>
        <taxon>Bacteria</taxon>
        <taxon>Pseudomonadati</taxon>
        <taxon>Planctomycetota</taxon>
        <taxon>Planctomycetia</taxon>
        <taxon>Pirellulales</taxon>
        <taxon>Pirellulaceae</taxon>
        <taxon>Rubripirellula</taxon>
    </lineage>
</organism>
<protein>
    <submittedName>
        <fullName evidence="1">Uncharacterized protein</fullName>
    </submittedName>
</protein>
<reference evidence="1 2" key="1">
    <citation type="submission" date="2019-02" db="EMBL/GenBank/DDBJ databases">
        <title>Deep-cultivation of Planctomycetes and their phenomic and genomic characterization uncovers novel biology.</title>
        <authorList>
            <person name="Wiegand S."/>
            <person name="Jogler M."/>
            <person name="Boedeker C."/>
            <person name="Pinto D."/>
            <person name="Vollmers J."/>
            <person name="Rivas-Marin E."/>
            <person name="Kohn T."/>
            <person name="Peeters S.H."/>
            <person name="Heuer A."/>
            <person name="Rast P."/>
            <person name="Oberbeckmann S."/>
            <person name="Bunk B."/>
            <person name="Jeske O."/>
            <person name="Meyerdierks A."/>
            <person name="Storesund J.E."/>
            <person name="Kallscheuer N."/>
            <person name="Luecker S."/>
            <person name="Lage O.M."/>
            <person name="Pohl T."/>
            <person name="Merkel B.J."/>
            <person name="Hornburger P."/>
            <person name="Mueller R.-W."/>
            <person name="Bruemmer F."/>
            <person name="Labrenz M."/>
            <person name="Spormann A.M."/>
            <person name="Op den Camp H."/>
            <person name="Overmann J."/>
            <person name="Amann R."/>
            <person name="Jetten M.S.M."/>
            <person name="Mascher T."/>
            <person name="Medema M.H."/>
            <person name="Devos D.P."/>
            <person name="Kaster A.-K."/>
            <person name="Ovreas L."/>
            <person name="Rohde M."/>
            <person name="Galperin M.Y."/>
            <person name="Jogler C."/>
        </authorList>
    </citation>
    <scope>NUCLEOTIDE SEQUENCE [LARGE SCALE GENOMIC DNA]</scope>
    <source>
        <strain evidence="1 2">K22_7</strain>
    </source>
</reference>
<gene>
    <name evidence="1" type="ORF">K227x_52210</name>
</gene>